<feature type="region of interest" description="Disordered" evidence="1">
    <location>
        <begin position="110"/>
        <end position="132"/>
    </location>
</feature>
<evidence type="ECO:0000256" key="1">
    <source>
        <dbReference type="SAM" id="MobiDB-lite"/>
    </source>
</evidence>
<keyword evidence="2" id="KW-0812">Transmembrane</keyword>
<reference evidence="3 4" key="1">
    <citation type="submission" date="2019-12" db="EMBL/GenBank/DDBJ databases">
        <title>Genomic-based taxomic classification of the family Erythrobacteraceae.</title>
        <authorList>
            <person name="Xu L."/>
        </authorList>
    </citation>
    <scope>NUCLEOTIDE SEQUENCE [LARGE SCALE GENOMIC DNA]</scope>
    <source>
        <strain evidence="3 4">S36</strain>
    </source>
</reference>
<feature type="transmembrane region" description="Helical" evidence="2">
    <location>
        <begin position="12"/>
        <end position="30"/>
    </location>
</feature>
<keyword evidence="2" id="KW-0472">Membrane</keyword>
<protein>
    <submittedName>
        <fullName evidence="3">Uncharacterized protein</fullName>
    </submittedName>
</protein>
<evidence type="ECO:0000313" key="3">
    <source>
        <dbReference type="EMBL" id="MXO98936.1"/>
    </source>
</evidence>
<organism evidence="3 4">
    <name type="scientific">Croceibacterium xixiisoli</name>
    <dbReference type="NCBI Taxonomy" id="1476466"/>
    <lineage>
        <taxon>Bacteria</taxon>
        <taxon>Pseudomonadati</taxon>
        <taxon>Pseudomonadota</taxon>
        <taxon>Alphaproteobacteria</taxon>
        <taxon>Sphingomonadales</taxon>
        <taxon>Erythrobacteraceae</taxon>
        <taxon>Croceibacterium</taxon>
    </lineage>
</organism>
<keyword evidence="2" id="KW-1133">Transmembrane helix</keyword>
<dbReference type="Proteomes" id="UP000469430">
    <property type="component" value="Unassembled WGS sequence"/>
</dbReference>
<gene>
    <name evidence="3" type="ORF">GRI97_08040</name>
</gene>
<keyword evidence="4" id="KW-1185">Reference proteome</keyword>
<comment type="caution">
    <text evidence="3">The sequence shown here is derived from an EMBL/GenBank/DDBJ whole genome shotgun (WGS) entry which is preliminary data.</text>
</comment>
<dbReference type="EMBL" id="WTYJ01000001">
    <property type="protein sequence ID" value="MXO98936.1"/>
    <property type="molecule type" value="Genomic_DNA"/>
</dbReference>
<dbReference type="RefSeq" id="WP_161390525.1">
    <property type="nucleotide sequence ID" value="NZ_JBHSCP010000001.1"/>
</dbReference>
<name>A0A6I4TSM1_9SPHN</name>
<evidence type="ECO:0000256" key="2">
    <source>
        <dbReference type="SAM" id="Phobius"/>
    </source>
</evidence>
<dbReference type="AlphaFoldDB" id="A0A6I4TSM1"/>
<proteinExistence type="predicted"/>
<accession>A0A6I4TSM1</accession>
<evidence type="ECO:0000313" key="4">
    <source>
        <dbReference type="Proteomes" id="UP000469430"/>
    </source>
</evidence>
<sequence>MIGAVKAWIAPYVGALVAGVFVALLVAFAVQTWRLGRERQDNATLTATIARIENAQKHAADLARLARVEQEARYQTLAQRTDEHAEQAQADAMADARDFIARNRVQCPAAGSAAGSSGARADSDGAPGADRSGAAAQLDAGLIAVPESDILICTENTVRLGKAREWAKQITIVD</sequence>